<feature type="coiled-coil region" evidence="1">
    <location>
        <begin position="175"/>
        <end position="202"/>
    </location>
</feature>
<comment type="caution">
    <text evidence="3">The sequence shown here is derived from an EMBL/GenBank/DDBJ whole genome shotgun (WGS) entry which is preliminary data.</text>
</comment>
<name>A0A6A4RHE8_9RHOB</name>
<evidence type="ECO:0000259" key="2">
    <source>
        <dbReference type="Pfam" id="PF01243"/>
    </source>
</evidence>
<dbReference type="EMBL" id="WSFO01000004">
    <property type="protein sequence ID" value="KAE9630400.1"/>
    <property type="molecule type" value="Genomic_DNA"/>
</dbReference>
<evidence type="ECO:0000313" key="3">
    <source>
        <dbReference type="EMBL" id="KAE9630400.1"/>
    </source>
</evidence>
<organism evidence="3 4">
    <name type="scientific">Parasedimentitalea maritima</name>
    <dbReference type="NCBI Taxonomy" id="2578117"/>
    <lineage>
        <taxon>Bacteria</taxon>
        <taxon>Pseudomonadati</taxon>
        <taxon>Pseudomonadota</taxon>
        <taxon>Alphaproteobacteria</taxon>
        <taxon>Rhodobacterales</taxon>
        <taxon>Paracoccaceae</taxon>
        <taxon>Parasedimentitalea</taxon>
    </lineage>
</organism>
<dbReference type="Pfam" id="PF01243">
    <property type="entry name" value="PNPOx_N"/>
    <property type="match status" value="1"/>
</dbReference>
<dbReference type="RefSeq" id="WP_158978668.1">
    <property type="nucleotide sequence ID" value="NZ_WSFO01000004.1"/>
</dbReference>
<reference evidence="3 4" key="1">
    <citation type="submission" date="2019-12" db="EMBL/GenBank/DDBJ databases">
        <authorList>
            <person name="Zhang Y.-J."/>
        </authorList>
    </citation>
    <scope>NUCLEOTIDE SEQUENCE [LARGE SCALE GENOMIC DNA]</scope>
    <source>
        <strain evidence="3 4">H18S-6</strain>
    </source>
</reference>
<gene>
    <name evidence="3" type="ORF">GP644_08335</name>
</gene>
<accession>A0A6A4RHE8</accession>
<protein>
    <submittedName>
        <fullName evidence="3">Pyridoxamine 5-phosphate oxidase</fullName>
    </submittedName>
</protein>
<dbReference type="PANTHER" id="PTHR42815:SF2">
    <property type="entry name" value="FAD-BINDING, PUTATIVE (AFU_ORTHOLOGUE AFUA_6G07600)-RELATED"/>
    <property type="match status" value="1"/>
</dbReference>
<dbReference type="AlphaFoldDB" id="A0A6A4RHE8"/>
<dbReference type="PANTHER" id="PTHR42815">
    <property type="entry name" value="FAD-BINDING, PUTATIVE (AFU_ORTHOLOGUE AFUA_6G07600)-RELATED"/>
    <property type="match status" value="1"/>
</dbReference>
<dbReference type="Gene3D" id="2.30.110.10">
    <property type="entry name" value="Electron Transport, Fmn-binding Protein, Chain A"/>
    <property type="match status" value="1"/>
</dbReference>
<dbReference type="InterPro" id="IPR012349">
    <property type="entry name" value="Split_barrel_FMN-bd"/>
</dbReference>
<dbReference type="SUPFAM" id="SSF50475">
    <property type="entry name" value="FMN-binding split barrel"/>
    <property type="match status" value="1"/>
</dbReference>
<dbReference type="InterPro" id="IPR011576">
    <property type="entry name" value="Pyridox_Oxase_N"/>
</dbReference>
<dbReference type="Proteomes" id="UP000441586">
    <property type="component" value="Unassembled WGS sequence"/>
</dbReference>
<feature type="domain" description="Pyridoxamine 5'-phosphate oxidase N-terminal" evidence="2">
    <location>
        <begin position="43"/>
        <end position="139"/>
    </location>
</feature>
<evidence type="ECO:0000313" key="4">
    <source>
        <dbReference type="Proteomes" id="UP000441586"/>
    </source>
</evidence>
<sequence length="203" mass="23267">MPLAFADIAFTPKVRAEQERRGSSKAYGKFLSDERWGGDRLGPEEAAFLSERDGFFQASVSESGWPYVQFRGGTPGFIKILDDQTIAYADYRGNRQYISAGNLVHSNRLSIIAMDYPNQRRLKLWGEVELIDPETDPQLLGQLHAGKETIERIVKIRLSAFDWNCPRHIPRRYTLEELEPELAVLRKRLSELEAENAQLKRTL</sequence>
<proteinExistence type="predicted"/>
<evidence type="ECO:0000256" key="1">
    <source>
        <dbReference type="SAM" id="Coils"/>
    </source>
</evidence>
<keyword evidence="1" id="KW-0175">Coiled coil</keyword>